<proteinExistence type="predicted"/>
<name>A0A1M7C575_9FLAO</name>
<dbReference type="EMBL" id="FRBT01000002">
    <property type="protein sequence ID" value="SHL62360.1"/>
    <property type="molecule type" value="Genomic_DNA"/>
</dbReference>
<accession>A0A1M7C575</accession>
<sequence>MIVEKTINQTKIFSNTILSIMTKKLLLLLFTVVSSVSYVNAQKVWNFSNDTSNWTTSTVGYTTNTIKDNLGIYPGVTITTPSIGGIIPSTITFSDGFVASRYFRMGQSSVFSGNKPSERYLYFATAGAGTIKIWFTSGGGGSRSIKVTDGTNEIATVSSANSTTPAILEAEYTQTSGNIFIYTSVGTGVNIYKIEITGATGTTALIATLGVNDFKEDWSANVYSNGKEVFVTRVKSNTKIDVYNMTGALTKSVQTNTDTSFGLNAGLYIVKVKSDEGEKSVKIAVK</sequence>
<dbReference type="SUPFAM" id="SSF101908">
    <property type="entry name" value="Putative isomerase YbhE"/>
    <property type="match status" value="1"/>
</dbReference>
<protein>
    <submittedName>
        <fullName evidence="2">Por secretion system C-terminal sorting domain-containing protein</fullName>
    </submittedName>
</protein>
<dbReference type="Proteomes" id="UP000184028">
    <property type="component" value="Unassembled WGS sequence"/>
</dbReference>
<evidence type="ECO:0000256" key="1">
    <source>
        <dbReference type="ARBA" id="ARBA00022729"/>
    </source>
</evidence>
<dbReference type="OrthoDB" id="1425128at2"/>
<organism evidence="2 3">
    <name type="scientific">Flavobacterium chilense</name>
    <dbReference type="NCBI Taxonomy" id="946677"/>
    <lineage>
        <taxon>Bacteria</taxon>
        <taxon>Pseudomonadati</taxon>
        <taxon>Bacteroidota</taxon>
        <taxon>Flavobacteriia</taxon>
        <taxon>Flavobacteriales</taxon>
        <taxon>Flavobacteriaceae</taxon>
        <taxon>Flavobacterium</taxon>
    </lineage>
</organism>
<reference evidence="3" key="1">
    <citation type="submission" date="2016-11" db="EMBL/GenBank/DDBJ databases">
        <authorList>
            <person name="Varghese N."/>
            <person name="Submissions S."/>
        </authorList>
    </citation>
    <scope>NUCLEOTIDE SEQUENCE [LARGE SCALE GENOMIC DNA]</scope>
    <source>
        <strain evidence="3">DSM 24724</strain>
    </source>
</reference>
<keyword evidence="1" id="KW-0732">Signal</keyword>
<dbReference type="AlphaFoldDB" id="A0A1M7C575"/>
<evidence type="ECO:0000313" key="2">
    <source>
        <dbReference type="EMBL" id="SHL62360.1"/>
    </source>
</evidence>
<dbReference type="NCBIfam" id="TIGR04183">
    <property type="entry name" value="Por_Secre_tail"/>
    <property type="match status" value="1"/>
</dbReference>
<gene>
    <name evidence="2" type="ORF">SAMN05444484_10226</name>
</gene>
<keyword evidence="3" id="KW-1185">Reference proteome</keyword>
<dbReference type="InterPro" id="IPR026444">
    <property type="entry name" value="Secre_tail"/>
</dbReference>
<evidence type="ECO:0000313" key="3">
    <source>
        <dbReference type="Proteomes" id="UP000184028"/>
    </source>
</evidence>